<comment type="caution">
    <text evidence="1">The sequence shown here is derived from an EMBL/GenBank/DDBJ whole genome shotgun (WGS) entry which is preliminary data.</text>
</comment>
<evidence type="ECO:0000313" key="2">
    <source>
        <dbReference type="Proteomes" id="UP001055879"/>
    </source>
</evidence>
<organism evidence="1 2">
    <name type="scientific">Arctium lappa</name>
    <name type="common">Greater burdock</name>
    <name type="synonym">Lappa major</name>
    <dbReference type="NCBI Taxonomy" id="4217"/>
    <lineage>
        <taxon>Eukaryota</taxon>
        <taxon>Viridiplantae</taxon>
        <taxon>Streptophyta</taxon>
        <taxon>Embryophyta</taxon>
        <taxon>Tracheophyta</taxon>
        <taxon>Spermatophyta</taxon>
        <taxon>Magnoliopsida</taxon>
        <taxon>eudicotyledons</taxon>
        <taxon>Gunneridae</taxon>
        <taxon>Pentapetalae</taxon>
        <taxon>asterids</taxon>
        <taxon>campanulids</taxon>
        <taxon>Asterales</taxon>
        <taxon>Asteraceae</taxon>
        <taxon>Carduoideae</taxon>
        <taxon>Cardueae</taxon>
        <taxon>Arctiinae</taxon>
        <taxon>Arctium</taxon>
    </lineage>
</organism>
<protein>
    <submittedName>
        <fullName evidence="1">Uncharacterized protein</fullName>
    </submittedName>
</protein>
<reference evidence="2" key="1">
    <citation type="journal article" date="2022" name="Mol. Ecol. Resour.">
        <title>The genomes of chicory, endive, great burdock and yacon provide insights into Asteraceae palaeo-polyploidization history and plant inulin production.</title>
        <authorList>
            <person name="Fan W."/>
            <person name="Wang S."/>
            <person name="Wang H."/>
            <person name="Wang A."/>
            <person name="Jiang F."/>
            <person name="Liu H."/>
            <person name="Zhao H."/>
            <person name="Xu D."/>
            <person name="Zhang Y."/>
        </authorList>
    </citation>
    <scope>NUCLEOTIDE SEQUENCE [LARGE SCALE GENOMIC DNA]</scope>
    <source>
        <strain evidence="2">cv. Niubang</strain>
    </source>
</reference>
<evidence type="ECO:0000313" key="1">
    <source>
        <dbReference type="EMBL" id="KAI3736444.1"/>
    </source>
</evidence>
<proteinExistence type="predicted"/>
<gene>
    <name evidence="1" type="ORF">L6452_15985</name>
</gene>
<reference evidence="1 2" key="2">
    <citation type="journal article" date="2022" name="Mol. Ecol. Resour.">
        <title>The genomes of chicory, endive, great burdock and yacon provide insights into Asteraceae paleo-polyploidization history and plant inulin production.</title>
        <authorList>
            <person name="Fan W."/>
            <person name="Wang S."/>
            <person name="Wang H."/>
            <person name="Wang A."/>
            <person name="Jiang F."/>
            <person name="Liu H."/>
            <person name="Zhao H."/>
            <person name="Xu D."/>
            <person name="Zhang Y."/>
        </authorList>
    </citation>
    <scope>NUCLEOTIDE SEQUENCE [LARGE SCALE GENOMIC DNA]</scope>
    <source>
        <strain evidence="2">cv. Niubang</strain>
    </source>
</reference>
<name>A0ACB9CQ69_ARCLA</name>
<accession>A0ACB9CQ69</accession>
<sequence length="155" mass="17900">MKCSFSNSYFARCLVGVFEDSRVYGKCVLLDAHQGFDEMLLQAGYDLCCDDHGLIQRSLWCLNTNGFLKNGKILEPWLTRTANKKMQKAIGILMLIYKPWPELITLDRKIRLEEDLVFLGMLEIIEESTSILAYKPVFCFSSSRLWHYSGTLHSF</sequence>
<keyword evidence="2" id="KW-1185">Reference proteome</keyword>
<dbReference type="EMBL" id="CM042050">
    <property type="protein sequence ID" value="KAI3736444.1"/>
    <property type="molecule type" value="Genomic_DNA"/>
</dbReference>
<dbReference type="Proteomes" id="UP001055879">
    <property type="component" value="Linkage Group LG04"/>
</dbReference>